<dbReference type="Pfam" id="PF11951">
    <property type="entry name" value="Fungal_trans_2"/>
    <property type="match status" value="1"/>
</dbReference>
<dbReference type="InterPro" id="IPR053157">
    <property type="entry name" value="Sterol_Uptake_Regulator"/>
</dbReference>
<evidence type="ECO:0000313" key="8">
    <source>
        <dbReference type="Proteomes" id="UP000670092"/>
    </source>
</evidence>
<evidence type="ECO:0000259" key="6">
    <source>
        <dbReference type="PROSITE" id="PS50048"/>
    </source>
</evidence>
<keyword evidence="3" id="KW-0804">Transcription</keyword>
<dbReference type="VEuPathDB" id="FungiDB:I7I52_06945"/>
<keyword evidence="4" id="KW-0539">Nucleus</keyword>
<keyword evidence="2" id="KW-0238">DNA-binding</keyword>
<keyword evidence="1" id="KW-0805">Transcription regulation</keyword>
<dbReference type="InterPro" id="IPR036864">
    <property type="entry name" value="Zn2-C6_fun-type_DNA-bd_sf"/>
</dbReference>
<organism evidence="7 8">
    <name type="scientific">Ajellomyces capsulatus</name>
    <name type="common">Darling's disease fungus</name>
    <name type="synonym">Histoplasma capsulatum</name>
    <dbReference type="NCBI Taxonomy" id="5037"/>
    <lineage>
        <taxon>Eukaryota</taxon>
        <taxon>Fungi</taxon>
        <taxon>Dikarya</taxon>
        <taxon>Ascomycota</taxon>
        <taxon>Pezizomycotina</taxon>
        <taxon>Eurotiomycetes</taxon>
        <taxon>Eurotiomycetidae</taxon>
        <taxon>Onygenales</taxon>
        <taxon>Ajellomycetaceae</taxon>
        <taxon>Histoplasma</taxon>
    </lineage>
</organism>
<name>A0A8H8D0E1_AJECA</name>
<dbReference type="InterPro" id="IPR001138">
    <property type="entry name" value="Zn2Cys6_DnaBD"/>
</dbReference>
<evidence type="ECO:0000256" key="3">
    <source>
        <dbReference type="ARBA" id="ARBA00023163"/>
    </source>
</evidence>
<dbReference type="EMBL" id="JAEVHI010000003">
    <property type="protein sequence ID" value="KAG5296327.1"/>
    <property type="molecule type" value="Genomic_DNA"/>
</dbReference>
<protein>
    <submittedName>
        <fullName evidence="7">C6 zinc finger domain-containing protein</fullName>
    </submittedName>
</protein>
<dbReference type="PROSITE" id="PS00463">
    <property type="entry name" value="ZN2_CY6_FUNGAL_1"/>
    <property type="match status" value="1"/>
</dbReference>
<dbReference type="Pfam" id="PF00172">
    <property type="entry name" value="Zn_clus"/>
    <property type="match status" value="1"/>
</dbReference>
<feature type="region of interest" description="Disordered" evidence="5">
    <location>
        <begin position="1"/>
        <end position="42"/>
    </location>
</feature>
<dbReference type="OrthoDB" id="416217at2759"/>
<evidence type="ECO:0000313" key="7">
    <source>
        <dbReference type="EMBL" id="KAG5296327.1"/>
    </source>
</evidence>
<dbReference type="PANTHER" id="PTHR47784:SF9">
    <property type="entry name" value="ZN(II)2CYS6 TRANSCRIPTION FACTOR (EUROFUNG)"/>
    <property type="match status" value="1"/>
</dbReference>
<dbReference type="CDD" id="cd00067">
    <property type="entry name" value="GAL4"/>
    <property type="match status" value="1"/>
</dbReference>
<evidence type="ECO:0000256" key="4">
    <source>
        <dbReference type="ARBA" id="ARBA00023242"/>
    </source>
</evidence>
<dbReference type="PROSITE" id="PS50048">
    <property type="entry name" value="ZN2_CY6_FUNGAL_2"/>
    <property type="match status" value="1"/>
</dbReference>
<gene>
    <name evidence="7" type="ORF">I7I52_06945</name>
</gene>
<reference evidence="7 8" key="1">
    <citation type="submission" date="2021-01" db="EMBL/GenBank/DDBJ databases">
        <title>Chromosome-level genome assembly of a human fungal pathogen reveals clustering of transcriptionally co-regulated genes.</title>
        <authorList>
            <person name="Voorhies M."/>
            <person name="Cohen S."/>
            <person name="Shea T.P."/>
            <person name="Petrus S."/>
            <person name="Munoz J.F."/>
            <person name="Poplawski S."/>
            <person name="Goldman W.E."/>
            <person name="Michael T."/>
            <person name="Cuomo C.A."/>
            <person name="Sil A."/>
            <person name="Beyhan S."/>
        </authorList>
    </citation>
    <scope>NUCLEOTIDE SEQUENCE [LARGE SCALE GENOMIC DNA]</scope>
    <source>
        <strain evidence="7 8">G184AR</strain>
    </source>
</reference>
<dbReference type="GO" id="GO:0003677">
    <property type="term" value="F:DNA binding"/>
    <property type="evidence" value="ECO:0007669"/>
    <property type="project" value="UniProtKB-KW"/>
</dbReference>
<dbReference type="GO" id="GO:0008270">
    <property type="term" value="F:zinc ion binding"/>
    <property type="evidence" value="ECO:0007669"/>
    <property type="project" value="InterPro"/>
</dbReference>
<accession>A0A8H8D0E1</accession>
<dbReference type="SMART" id="SM00066">
    <property type="entry name" value="GAL4"/>
    <property type="match status" value="1"/>
</dbReference>
<proteinExistence type="predicted"/>
<dbReference type="InterPro" id="IPR021858">
    <property type="entry name" value="Fun_TF"/>
</dbReference>
<comment type="caution">
    <text evidence="7">The sequence shown here is derived from an EMBL/GenBank/DDBJ whole genome shotgun (WGS) entry which is preliminary data.</text>
</comment>
<evidence type="ECO:0000256" key="5">
    <source>
        <dbReference type="SAM" id="MobiDB-lite"/>
    </source>
</evidence>
<evidence type="ECO:0000256" key="1">
    <source>
        <dbReference type="ARBA" id="ARBA00023015"/>
    </source>
</evidence>
<dbReference type="GO" id="GO:0001228">
    <property type="term" value="F:DNA-binding transcription activator activity, RNA polymerase II-specific"/>
    <property type="evidence" value="ECO:0007669"/>
    <property type="project" value="TreeGrafter"/>
</dbReference>
<dbReference type="Gene3D" id="4.10.240.10">
    <property type="entry name" value="Zn(2)-C6 fungal-type DNA-binding domain"/>
    <property type="match status" value="1"/>
</dbReference>
<dbReference type="PANTHER" id="PTHR47784">
    <property type="entry name" value="STEROL UPTAKE CONTROL PROTEIN 2"/>
    <property type="match status" value="1"/>
</dbReference>
<sequence length="437" mass="49528">MEKGGKQVIFRFKNPPAQPRASRKQSSLVCEGQSGDPVYHPRKAHRKSRTGCVNCKQRRIKCDEIKPCCRRCEIYGVDCTYSSPKSSPKMQPLAMSGYTPSPDGHCQNMAASDLACHLERLLCHTDNVFVSGSFRAQAYKCLYLFINRLSGRVPATPTFAAVIKGDMIRLALQTPYLMHAILGISNAYLARALPSSACYRVRETRHLIDALRLYQQELKSQITKDNMDGIMSTCMLLSDVPLLEVENSPSDSFVFSSDPSALNWLLMQSGLSRLLPYTQPYLSESIWFVPFMESYNEYLKTRDRRTGREGLHAELAQLCEIKDDSNDENNTYHEALRSLMPILDMETNHTNFVTMASYMGNLKPKFTALIGNREPRALLILAFWLGKMCEDPSCWVYARMHMECLAICMYLESNSDPRVVGLLEYPASRCGYALKHN</sequence>
<evidence type="ECO:0000256" key="2">
    <source>
        <dbReference type="ARBA" id="ARBA00023125"/>
    </source>
</evidence>
<dbReference type="SUPFAM" id="SSF57701">
    <property type="entry name" value="Zn2/Cys6 DNA-binding domain"/>
    <property type="match status" value="1"/>
</dbReference>
<dbReference type="Proteomes" id="UP000670092">
    <property type="component" value="Unassembled WGS sequence"/>
</dbReference>
<dbReference type="AlphaFoldDB" id="A0A8H8D0E1"/>
<feature type="domain" description="Zn(2)-C6 fungal-type" evidence="6">
    <location>
        <begin position="51"/>
        <end position="81"/>
    </location>
</feature>